<evidence type="ECO:0000313" key="1">
    <source>
        <dbReference type="EMBL" id="KIK73328.1"/>
    </source>
</evidence>
<reference evidence="2" key="2">
    <citation type="submission" date="2015-01" db="EMBL/GenBank/DDBJ databases">
        <title>Evolutionary Origins and Diversification of the Mycorrhizal Mutualists.</title>
        <authorList>
            <consortium name="DOE Joint Genome Institute"/>
            <consortium name="Mycorrhizal Genomics Consortium"/>
            <person name="Kohler A."/>
            <person name="Kuo A."/>
            <person name="Nagy L.G."/>
            <person name="Floudas D."/>
            <person name="Copeland A."/>
            <person name="Barry K.W."/>
            <person name="Cichocki N."/>
            <person name="Veneault-Fourrey C."/>
            <person name="LaButti K."/>
            <person name="Lindquist E.A."/>
            <person name="Lipzen A."/>
            <person name="Lundell T."/>
            <person name="Morin E."/>
            <person name="Murat C."/>
            <person name="Riley R."/>
            <person name="Ohm R."/>
            <person name="Sun H."/>
            <person name="Tunlid A."/>
            <person name="Henrissat B."/>
            <person name="Grigoriev I.V."/>
            <person name="Hibbett D.S."/>
            <person name="Martin F."/>
        </authorList>
    </citation>
    <scope>NUCLEOTIDE SEQUENCE [LARGE SCALE GENOMIC DNA]</scope>
    <source>
        <strain evidence="2">Ve08.2h10</strain>
    </source>
</reference>
<accession>A0A0D0CCV8</accession>
<dbReference type="AlphaFoldDB" id="A0A0D0CCV8"/>
<name>A0A0D0CCV8_9AGAM</name>
<gene>
    <name evidence="1" type="ORF">PAXRUDRAFT_603821</name>
</gene>
<proteinExistence type="predicted"/>
<protein>
    <submittedName>
        <fullName evidence="1">Uncharacterized protein</fullName>
    </submittedName>
</protein>
<dbReference type="HOGENOM" id="CLU_2004643_0_0_1"/>
<dbReference type="EMBL" id="KN829868">
    <property type="protein sequence ID" value="KIK73328.1"/>
    <property type="molecule type" value="Genomic_DNA"/>
</dbReference>
<keyword evidence="2" id="KW-1185">Reference proteome</keyword>
<dbReference type="Proteomes" id="UP000054538">
    <property type="component" value="Unassembled WGS sequence"/>
</dbReference>
<organism evidence="1 2">
    <name type="scientific">Paxillus rubicundulus Ve08.2h10</name>
    <dbReference type="NCBI Taxonomy" id="930991"/>
    <lineage>
        <taxon>Eukaryota</taxon>
        <taxon>Fungi</taxon>
        <taxon>Dikarya</taxon>
        <taxon>Basidiomycota</taxon>
        <taxon>Agaricomycotina</taxon>
        <taxon>Agaricomycetes</taxon>
        <taxon>Agaricomycetidae</taxon>
        <taxon>Boletales</taxon>
        <taxon>Paxilineae</taxon>
        <taxon>Paxillaceae</taxon>
        <taxon>Paxillus</taxon>
    </lineage>
</organism>
<sequence length="124" mass="13192">MTCLQVLNSGLSKSPTQCPVAGAASQPQDLCTSDHLQGGRVTLLLHCTLQVSHRLNKPLATLKRGLAGHVPIPYLKALSFFSAPNASTTRKIPGATPGVLSPGQQQRYSNVILYRLSDACQELA</sequence>
<evidence type="ECO:0000313" key="2">
    <source>
        <dbReference type="Proteomes" id="UP000054538"/>
    </source>
</evidence>
<reference evidence="1 2" key="1">
    <citation type="submission" date="2014-04" db="EMBL/GenBank/DDBJ databases">
        <authorList>
            <consortium name="DOE Joint Genome Institute"/>
            <person name="Kuo A."/>
            <person name="Kohler A."/>
            <person name="Jargeat P."/>
            <person name="Nagy L.G."/>
            <person name="Floudas D."/>
            <person name="Copeland A."/>
            <person name="Barry K.W."/>
            <person name="Cichocki N."/>
            <person name="Veneault-Fourrey C."/>
            <person name="LaButti K."/>
            <person name="Lindquist E.A."/>
            <person name="Lipzen A."/>
            <person name="Lundell T."/>
            <person name="Morin E."/>
            <person name="Murat C."/>
            <person name="Sun H."/>
            <person name="Tunlid A."/>
            <person name="Henrissat B."/>
            <person name="Grigoriev I.V."/>
            <person name="Hibbett D.S."/>
            <person name="Martin F."/>
            <person name="Nordberg H.P."/>
            <person name="Cantor M.N."/>
            <person name="Hua S.X."/>
        </authorList>
    </citation>
    <scope>NUCLEOTIDE SEQUENCE [LARGE SCALE GENOMIC DNA]</scope>
    <source>
        <strain evidence="1 2">Ve08.2h10</strain>
    </source>
</reference>
<dbReference type="InParanoid" id="A0A0D0CCV8"/>